<protein>
    <submittedName>
        <fullName evidence="17">Lipoprotein-anchoring transpeptidase ErfK/SrfK</fullName>
    </submittedName>
</protein>
<feature type="compositionally biased region" description="Low complexity" evidence="14">
    <location>
        <begin position="27"/>
        <end position="39"/>
    </location>
</feature>
<organism evidence="17 18">
    <name type="scientific">Actinacidiphila glaucinigra</name>
    <dbReference type="NCBI Taxonomy" id="235986"/>
    <lineage>
        <taxon>Bacteria</taxon>
        <taxon>Bacillati</taxon>
        <taxon>Actinomycetota</taxon>
        <taxon>Actinomycetes</taxon>
        <taxon>Kitasatosporales</taxon>
        <taxon>Streptomycetaceae</taxon>
        <taxon>Actinacidiphila</taxon>
    </lineage>
</organism>
<dbReference type="EMBL" id="FZOF01000017">
    <property type="protein sequence ID" value="SNT21850.1"/>
    <property type="molecule type" value="Genomic_DNA"/>
</dbReference>
<evidence type="ECO:0000259" key="16">
    <source>
        <dbReference type="PROSITE" id="PS52029"/>
    </source>
</evidence>
<evidence type="ECO:0000256" key="12">
    <source>
        <dbReference type="ARBA" id="ARBA00060592"/>
    </source>
</evidence>
<dbReference type="GO" id="GO:0071555">
    <property type="term" value="P:cell wall organization"/>
    <property type="evidence" value="ECO:0007669"/>
    <property type="project" value="UniProtKB-UniRule"/>
</dbReference>
<evidence type="ECO:0000256" key="13">
    <source>
        <dbReference type="PROSITE-ProRule" id="PRU01373"/>
    </source>
</evidence>
<feature type="region of interest" description="Disordered" evidence="14">
    <location>
        <begin position="86"/>
        <end position="105"/>
    </location>
</feature>
<feature type="chain" id="PRO_5039311296" evidence="15">
    <location>
        <begin position="23"/>
        <end position="410"/>
    </location>
</feature>
<evidence type="ECO:0000256" key="10">
    <source>
        <dbReference type="ARBA" id="ARBA00023315"/>
    </source>
</evidence>
<dbReference type="GO" id="GO:0018104">
    <property type="term" value="P:peptidoglycan-protein cross-linking"/>
    <property type="evidence" value="ECO:0007669"/>
    <property type="project" value="TreeGrafter"/>
</dbReference>
<dbReference type="InterPro" id="IPR038063">
    <property type="entry name" value="Transpep_catalytic_dom"/>
</dbReference>
<gene>
    <name evidence="17" type="ORF">SAMN05216252_11746</name>
</gene>
<dbReference type="PANTHER" id="PTHR30582">
    <property type="entry name" value="L,D-TRANSPEPTIDASE"/>
    <property type="match status" value="1"/>
</dbReference>
<keyword evidence="4 15" id="KW-0732">Signal</keyword>
<keyword evidence="7" id="KW-0472">Membrane</keyword>
<sequence length="410" mass="42703">MSSHPNLTVIALAVVGASVLTACGGEQPADAPAAQGAAPSTKASSTGPRAAAAAFKLTTGAADGEKHASVGSAGDVEVSGGTITSVTLTTSGGTPVRGTAAADHRRWSPDAALAHGTAYRLVVHASDEAGGKQTRSLSFTTLAKDDRLIGTFTPEDGSTVGVGMPVSLNFNKPVTDKKAVERGIRVTSDGDQEVVGHWFGDQRLDLRPETYWKAHTKVTLSLRLDGVKGSANAYGTQDKTVHFTVGRRQVSTVDAGTHTMRVVRDGDTVRTIPITSGAPGSTTYNGQMVISQKLISTRMDGATVGYAGEYDIPDVPHAMRLSTSGTFIHGNYWAQDSVFGNSNVSHGCVGLNDVQGGGDSGQDAAWFYNNSLIGDVVVVKHSRDHTIAPDNGLNGWNMSWEQWKAGSALA</sequence>
<evidence type="ECO:0000256" key="5">
    <source>
        <dbReference type="ARBA" id="ARBA00022960"/>
    </source>
</evidence>
<dbReference type="OrthoDB" id="5242354at2"/>
<dbReference type="UniPathway" id="UPA00219"/>
<feature type="active site" description="Proton donor/acceptor" evidence="13">
    <location>
        <position position="329"/>
    </location>
</feature>
<dbReference type="Pfam" id="PF17964">
    <property type="entry name" value="Big_10"/>
    <property type="match status" value="1"/>
</dbReference>
<keyword evidence="6 13" id="KW-0573">Peptidoglycan synthesis</keyword>
<keyword evidence="10" id="KW-0012">Acyltransferase</keyword>
<evidence type="ECO:0000256" key="7">
    <source>
        <dbReference type="ARBA" id="ARBA00023136"/>
    </source>
</evidence>
<evidence type="ECO:0000256" key="4">
    <source>
        <dbReference type="ARBA" id="ARBA00022729"/>
    </source>
</evidence>
<dbReference type="Gene3D" id="2.60.40.3710">
    <property type="match status" value="1"/>
</dbReference>
<comment type="pathway">
    <text evidence="1 13">Cell wall biogenesis; peptidoglycan biosynthesis.</text>
</comment>
<evidence type="ECO:0000313" key="17">
    <source>
        <dbReference type="EMBL" id="SNT21850.1"/>
    </source>
</evidence>
<evidence type="ECO:0000256" key="9">
    <source>
        <dbReference type="ARBA" id="ARBA00023288"/>
    </source>
</evidence>
<keyword evidence="18" id="KW-1185">Reference proteome</keyword>
<dbReference type="InterPro" id="IPR050979">
    <property type="entry name" value="LD-transpeptidase"/>
</dbReference>
<dbReference type="InterPro" id="IPR005490">
    <property type="entry name" value="LD_TPept_cat_dom"/>
</dbReference>
<proteinExistence type="predicted"/>
<evidence type="ECO:0000256" key="14">
    <source>
        <dbReference type="SAM" id="MobiDB-lite"/>
    </source>
</evidence>
<reference evidence="17 18" key="1">
    <citation type="submission" date="2017-06" db="EMBL/GenBank/DDBJ databases">
        <authorList>
            <person name="Kim H.J."/>
            <person name="Triplett B.A."/>
        </authorList>
    </citation>
    <scope>NUCLEOTIDE SEQUENCE [LARGE SCALE GENOMIC DNA]</scope>
    <source>
        <strain evidence="17 18">CGMCC 4.1858</strain>
    </source>
</reference>
<evidence type="ECO:0000256" key="11">
    <source>
        <dbReference type="ARBA" id="ARBA00023316"/>
    </source>
</evidence>
<evidence type="ECO:0000256" key="15">
    <source>
        <dbReference type="SAM" id="SignalP"/>
    </source>
</evidence>
<dbReference type="GO" id="GO:0016746">
    <property type="term" value="F:acyltransferase activity"/>
    <property type="evidence" value="ECO:0007669"/>
    <property type="project" value="UniProtKB-KW"/>
</dbReference>
<accession>A0A239KV04</accession>
<keyword evidence="3" id="KW-0808">Transferase</keyword>
<dbReference type="CDD" id="cd13432">
    <property type="entry name" value="LDT_IgD_like_2"/>
    <property type="match status" value="1"/>
</dbReference>
<feature type="domain" description="L,D-TPase catalytic" evidence="16">
    <location>
        <begin position="249"/>
        <end position="380"/>
    </location>
</feature>
<dbReference type="Gene3D" id="2.60.40.3780">
    <property type="match status" value="1"/>
</dbReference>
<evidence type="ECO:0000256" key="6">
    <source>
        <dbReference type="ARBA" id="ARBA00022984"/>
    </source>
</evidence>
<dbReference type="Pfam" id="PF03734">
    <property type="entry name" value="YkuD"/>
    <property type="match status" value="1"/>
</dbReference>
<keyword evidence="5 13" id="KW-0133">Cell shape</keyword>
<feature type="region of interest" description="Disordered" evidence="14">
    <location>
        <begin position="27"/>
        <end position="49"/>
    </location>
</feature>
<dbReference type="GO" id="GO:0005576">
    <property type="term" value="C:extracellular region"/>
    <property type="evidence" value="ECO:0007669"/>
    <property type="project" value="TreeGrafter"/>
</dbReference>
<keyword evidence="9 17" id="KW-0449">Lipoprotein</keyword>
<keyword evidence="8" id="KW-0564">Palmitate</keyword>
<name>A0A239KV04_9ACTN</name>
<evidence type="ECO:0000256" key="2">
    <source>
        <dbReference type="ARBA" id="ARBA00022475"/>
    </source>
</evidence>
<feature type="active site" description="Nucleophile" evidence="13">
    <location>
        <position position="348"/>
    </location>
</feature>
<dbReference type="InterPro" id="IPR041280">
    <property type="entry name" value="Big_10"/>
</dbReference>
<dbReference type="SUPFAM" id="SSF141523">
    <property type="entry name" value="L,D-transpeptidase catalytic domain-like"/>
    <property type="match status" value="1"/>
</dbReference>
<dbReference type="Proteomes" id="UP000198280">
    <property type="component" value="Unassembled WGS sequence"/>
</dbReference>
<feature type="signal peptide" evidence="15">
    <location>
        <begin position="1"/>
        <end position="22"/>
    </location>
</feature>
<dbReference type="FunFam" id="2.40.440.10:FF:000005">
    <property type="entry name" value="L,D-transpeptidase 2"/>
    <property type="match status" value="1"/>
</dbReference>
<evidence type="ECO:0000313" key="18">
    <source>
        <dbReference type="Proteomes" id="UP000198280"/>
    </source>
</evidence>
<dbReference type="GO" id="GO:0071972">
    <property type="term" value="F:peptidoglycan L,D-transpeptidase activity"/>
    <property type="evidence" value="ECO:0007669"/>
    <property type="project" value="TreeGrafter"/>
</dbReference>
<dbReference type="PANTHER" id="PTHR30582:SF2">
    <property type="entry name" value="L,D-TRANSPEPTIDASE YCIB-RELATED"/>
    <property type="match status" value="1"/>
</dbReference>
<dbReference type="GO" id="GO:0008360">
    <property type="term" value="P:regulation of cell shape"/>
    <property type="evidence" value="ECO:0007669"/>
    <property type="project" value="UniProtKB-UniRule"/>
</dbReference>
<dbReference type="CDD" id="cd16913">
    <property type="entry name" value="YkuD_like"/>
    <property type="match status" value="1"/>
</dbReference>
<evidence type="ECO:0000256" key="3">
    <source>
        <dbReference type="ARBA" id="ARBA00022679"/>
    </source>
</evidence>
<comment type="pathway">
    <text evidence="12">Glycan biosynthesis.</text>
</comment>
<keyword evidence="2" id="KW-1003">Cell membrane</keyword>
<keyword evidence="11 13" id="KW-0961">Cell wall biogenesis/degradation</keyword>
<evidence type="ECO:0000256" key="1">
    <source>
        <dbReference type="ARBA" id="ARBA00004752"/>
    </source>
</evidence>
<dbReference type="PROSITE" id="PS52029">
    <property type="entry name" value="LD_TPASE"/>
    <property type="match status" value="1"/>
</dbReference>
<dbReference type="Gene3D" id="2.40.440.10">
    <property type="entry name" value="L,D-transpeptidase catalytic domain-like"/>
    <property type="match status" value="1"/>
</dbReference>
<dbReference type="RefSeq" id="WP_089226608.1">
    <property type="nucleotide sequence ID" value="NZ_FZOF01000017.1"/>
</dbReference>
<dbReference type="AlphaFoldDB" id="A0A239KV04"/>
<evidence type="ECO:0000256" key="8">
    <source>
        <dbReference type="ARBA" id="ARBA00023139"/>
    </source>
</evidence>